<accession>X1TJK3</accession>
<evidence type="ECO:0000313" key="1">
    <source>
        <dbReference type="EMBL" id="GAI91531.1"/>
    </source>
</evidence>
<feature type="non-terminal residue" evidence="1">
    <location>
        <position position="192"/>
    </location>
</feature>
<dbReference type="SUPFAM" id="SSF69279">
    <property type="entry name" value="Phage tail proteins"/>
    <property type="match status" value="1"/>
</dbReference>
<comment type="caution">
    <text evidence="1">The sequence shown here is derived from an EMBL/GenBank/DDBJ whole genome shotgun (WGS) entry which is preliminary data.</text>
</comment>
<name>X1TJK3_9ZZZZ</name>
<protein>
    <submittedName>
        <fullName evidence="1">Uncharacterized protein</fullName>
    </submittedName>
</protein>
<dbReference type="AlphaFoldDB" id="X1TJK3"/>
<reference evidence="1" key="1">
    <citation type="journal article" date="2014" name="Front. Microbiol.">
        <title>High frequency of phylogenetically diverse reductive dehalogenase-homologous genes in deep subseafloor sedimentary metagenomes.</title>
        <authorList>
            <person name="Kawai M."/>
            <person name="Futagami T."/>
            <person name="Toyoda A."/>
            <person name="Takaki Y."/>
            <person name="Nishi S."/>
            <person name="Hori S."/>
            <person name="Arai W."/>
            <person name="Tsubouchi T."/>
            <person name="Morono Y."/>
            <person name="Uchiyama I."/>
            <person name="Ito T."/>
            <person name="Fujiyama A."/>
            <person name="Inagaki F."/>
            <person name="Takami H."/>
        </authorList>
    </citation>
    <scope>NUCLEOTIDE SEQUENCE</scope>
    <source>
        <strain evidence="1">Expedition CK06-06</strain>
    </source>
</reference>
<dbReference type="EMBL" id="BARW01020432">
    <property type="protein sequence ID" value="GAI91531.1"/>
    <property type="molecule type" value="Genomic_DNA"/>
</dbReference>
<sequence>MTIRTLYSDITIGIYTVDAIQVEVSEGYKQASATFNIELEDATDLTVNDAVEIDIGYTDSHGKIFEGYVDTIQYNRFTNRYTITGRDVLKLAQEHWIVSADLENPWSRNNISAEDLVRDLLLEATISDYSGAVSSFTFGVQNDAEFNLMSSWDAINMICKILAYNCWAENGTVYFDRVFPIPADVASRANSA</sequence>
<gene>
    <name evidence="1" type="ORF">S12H4_34522</name>
</gene>
<proteinExistence type="predicted"/>
<organism evidence="1">
    <name type="scientific">marine sediment metagenome</name>
    <dbReference type="NCBI Taxonomy" id="412755"/>
    <lineage>
        <taxon>unclassified sequences</taxon>
        <taxon>metagenomes</taxon>
        <taxon>ecological metagenomes</taxon>
    </lineage>
</organism>